<dbReference type="InterPro" id="IPR036366">
    <property type="entry name" value="PGBDSf"/>
</dbReference>
<dbReference type="RefSeq" id="WP_132699531.1">
    <property type="nucleotide sequence ID" value="NZ_SLZR01000002.1"/>
</dbReference>
<organism evidence="3 4">
    <name type="scientific">Reinekea marinisedimentorum</name>
    <dbReference type="NCBI Taxonomy" id="230495"/>
    <lineage>
        <taxon>Bacteria</taxon>
        <taxon>Pseudomonadati</taxon>
        <taxon>Pseudomonadota</taxon>
        <taxon>Gammaproteobacteria</taxon>
        <taxon>Oceanospirillales</taxon>
        <taxon>Saccharospirillaceae</taxon>
        <taxon>Reinekea</taxon>
    </lineage>
</organism>
<keyword evidence="4" id="KW-1185">Reference proteome</keyword>
<dbReference type="Pfam" id="PF01471">
    <property type="entry name" value="PG_binding_1"/>
    <property type="match status" value="1"/>
</dbReference>
<feature type="domain" description="Peptidoglycan binding-like" evidence="2">
    <location>
        <begin position="77"/>
        <end position="133"/>
    </location>
</feature>
<dbReference type="InterPro" id="IPR002477">
    <property type="entry name" value="Peptidoglycan-bd-like"/>
</dbReference>
<feature type="chain" id="PRO_5020926782" evidence="1">
    <location>
        <begin position="25"/>
        <end position="144"/>
    </location>
</feature>
<accession>A0A4R3IC89</accession>
<dbReference type="EMBL" id="SLZR01000002">
    <property type="protein sequence ID" value="TCS42997.1"/>
    <property type="molecule type" value="Genomic_DNA"/>
</dbReference>
<gene>
    <name evidence="3" type="ORF">BCF53_10220</name>
</gene>
<evidence type="ECO:0000313" key="4">
    <source>
        <dbReference type="Proteomes" id="UP000295793"/>
    </source>
</evidence>
<dbReference type="Gene3D" id="1.10.101.10">
    <property type="entry name" value="PGBD-like superfamily/PGBD"/>
    <property type="match status" value="1"/>
</dbReference>
<dbReference type="PROSITE" id="PS51257">
    <property type="entry name" value="PROKAR_LIPOPROTEIN"/>
    <property type="match status" value="1"/>
</dbReference>
<dbReference type="SUPFAM" id="SSF47090">
    <property type="entry name" value="PGBD-like"/>
    <property type="match status" value="1"/>
</dbReference>
<evidence type="ECO:0000256" key="1">
    <source>
        <dbReference type="SAM" id="SignalP"/>
    </source>
</evidence>
<name>A0A4R3IC89_9GAMM</name>
<sequence>MSIGKTAGQLLPALCLVAFTASCAQNPQPEQVAQPDCSIEIESEYCKAMKTDAAEPMIDKAEELAEEASYELKKNYTNVKDLQQALTRHCSGLDKSFIDGQPGPHTQNMLIRFQQAYGLTADGIVGAETTEALNGLVSGKCEAI</sequence>
<evidence type="ECO:0000259" key="2">
    <source>
        <dbReference type="Pfam" id="PF01471"/>
    </source>
</evidence>
<proteinExistence type="predicted"/>
<dbReference type="OrthoDB" id="9778545at2"/>
<evidence type="ECO:0000313" key="3">
    <source>
        <dbReference type="EMBL" id="TCS42997.1"/>
    </source>
</evidence>
<dbReference type="InterPro" id="IPR036365">
    <property type="entry name" value="PGBD-like_sf"/>
</dbReference>
<dbReference type="Proteomes" id="UP000295793">
    <property type="component" value="Unassembled WGS sequence"/>
</dbReference>
<reference evidence="3 4" key="1">
    <citation type="submission" date="2019-03" db="EMBL/GenBank/DDBJ databases">
        <title>Genomic Encyclopedia of Archaeal and Bacterial Type Strains, Phase II (KMG-II): from individual species to whole genera.</title>
        <authorList>
            <person name="Goeker M."/>
        </authorList>
    </citation>
    <scope>NUCLEOTIDE SEQUENCE [LARGE SCALE GENOMIC DNA]</scope>
    <source>
        <strain evidence="3 4">DSM 15388</strain>
    </source>
</reference>
<feature type="signal peptide" evidence="1">
    <location>
        <begin position="1"/>
        <end position="24"/>
    </location>
</feature>
<keyword evidence="1" id="KW-0732">Signal</keyword>
<comment type="caution">
    <text evidence="3">The sequence shown here is derived from an EMBL/GenBank/DDBJ whole genome shotgun (WGS) entry which is preliminary data.</text>
</comment>
<protein>
    <submittedName>
        <fullName evidence="3">Putative peptidoglycan binding protein</fullName>
    </submittedName>
</protein>
<dbReference type="AlphaFoldDB" id="A0A4R3IC89"/>